<reference evidence="2 3" key="1">
    <citation type="journal article" date="2019" name="Int. J. Syst. Evol. Microbiol.">
        <title>The Global Catalogue of Microorganisms (GCM) 10K type strain sequencing project: providing services to taxonomists for standard genome sequencing and annotation.</title>
        <authorList>
            <consortium name="The Broad Institute Genomics Platform"/>
            <consortium name="The Broad Institute Genome Sequencing Center for Infectious Disease"/>
            <person name="Wu L."/>
            <person name="Ma J."/>
        </authorList>
    </citation>
    <scope>NUCLEOTIDE SEQUENCE [LARGE SCALE GENOMIC DNA]</scope>
    <source>
        <strain evidence="2 3">JCM 14304</strain>
    </source>
</reference>
<gene>
    <name evidence="2" type="ORF">GCM10009742_42920</name>
</gene>
<name>A0ABN2DZK9_9ACTN</name>
<dbReference type="EMBL" id="BAAAND010000007">
    <property type="protein sequence ID" value="GAA1591597.1"/>
    <property type="molecule type" value="Genomic_DNA"/>
</dbReference>
<feature type="region of interest" description="Disordered" evidence="1">
    <location>
        <begin position="1"/>
        <end position="25"/>
    </location>
</feature>
<keyword evidence="3" id="KW-1185">Reference proteome</keyword>
<organism evidence="2 3">
    <name type="scientific">Kribbella karoonensis</name>
    <dbReference type="NCBI Taxonomy" id="324851"/>
    <lineage>
        <taxon>Bacteria</taxon>
        <taxon>Bacillati</taxon>
        <taxon>Actinomycetota</taxon>
        <taxon>Actinomycetes</taxon>
        <taxon>Propionibacteriales</taxon>
        <taxon>Kribbellaceae</taxon>
        <taxon>Kribbella</taxon>
    </lineage>
</organism>
<sequence length="289" mass="32846">MEDYRPGYPVDERTPEQRSRQEKSHLGDFEWAAGRVIARFSGERVVIQDDNSRPGMVDLRIESDDRPPAYVEVVTDIDERYSQMVSGVRQHQTLPAPRLGRVWYVTLGASANVHRLVRSLVSRLEALQSAGQLFDTAQAQASFSQNQDPEVRRLATEGVIELASAPATENQEGKVWIYAEGTGGRTGQDWAQLDDWLFAYLHDPQRADVRKKLAATRSQARHAFIGMSFSTAWGAYHALSSSYSNLPEFTPRLPPEINRVWIWNHPIGRCLAWFPGRGWFEPGRHWVTE</sequence>
<feature type="compositionally biased region" description="Basic and acidic residues" evidence="1">
    <location>
        <begin position="10"/>
        <end position="25"/>
    </location>
</feature>
<proteinExistence type="predicted"/>
<protein>
    <submittedName>
        <fullName evidence="2">Uncharacterized protein</fullName>
    </submittedName>
</protein>
<evidence type="ECO:0000313" key="3">
    <source>
        <dbReference type="Proteomes" id="UP001500190"/>
    </source>
</evidence>
<dbReference type="RefSeq" id="WP_344193982.1">
    <property type="nucleotide sequence ID" value="NZ_BAAAND010000007.1"/>
</dbReference>
<evidence type="ECO:0000256" key="1">
    <source>
        <dbReference type="SAM" id="MobiDB-lite"/>
    </source>
</evidence>
<evidence type="ECO:0000313" key="2">
    <source>
        <dbReference type="EMBL" id="GAA1591597.1"/>
    </source>
</evidence>
<dbReference type="Proteomes" id="UP001500190">
    <property type="component" value="Unassembled WGS sequence"/>
</dbReference>
<comment type="caution">
    <text evidence="2">The sequence shown here is derived from an EMBL/GenBank/DDBJ whole genome shotgun (WGS) entry which is preliminary data.</text>
</comment>
<accession>A0ABN2DZK9</accession>